<feature type="compositionally biased region" description="Low complexity" evidence="1">
    <location>
        <begin position="9"/>
        <end position="23"/>
    </location>
</feature>
<dbReference type="Pfam" id="PF00651">
    <property type="entry name" value="BTB"/>
    <property type="match status" value="1"/>
</dbReference>
<dbReference type="AlphaFoldDB" id="A0A9X0AK46"/>
<evidence type="ECO:0000259" key="2">
    <source>
        <dbReference type="PROSITE" id="PS50097"/>
    </source>
</evidence>
<dbReference type="PANTHER" id="PTHR47843">
    <property type="entry name" value="BTB DOMAIN-CONTAINING PROTEIN-RELATED"/>
    <property type="match status" value="1"/>
</dbReference>
<name>A0A9X0AK46_9HELO</name>
<feature type="region of interest" description="Disordered" evidence="1">
    <location>
        <begin position="270"/>
        <end position="320"/>
    </location>
</feature>
<organism evidence="3 4">
    <name type="scientific">Sclerotinia nivalis</name>
    <dbReference type="NCBI Taxonomy" id="352851"/>
    <lineage>
        <taxon>Eukaryota</taxon>
        <taxon>Fungi</taxon>
        <taxon>Dikarya</taxon>
        <taxon>Ascomycota</taxon>
        <taxon>Pezizomycotina</taxon>
        <taxon>Leotiomycetes</taxon>
        <taxon>Helotiales</taxon>
        <taxon>Sclerotiniaceae</taxon>
        <taxon>Sclerotinia</taxon>
    </lineage>
</organism>
<dbReference type="InterPro" id="IPR011333">
    <property type="entry name" value="SKP1/BTB/POZ_sf"/>
</dbReference>
<dbReference type="SMART" id="SM00225">
    <property type="entry name" value="BTB"/>
    <property type="match status" value="1"/>
</dbReference>
<evidence type="ECO:0000256" key="1">
    <source>
        <dbReference type="SAM" id="MobiDB-lite"/>
    </source>
</evidence>
<dbReference type="PROSITE" id="PS50097">
    <property type="entry name" value="BTB"/>
    <property type="match status" value="1"/>
</dbReference>
<dbReference type="PANTHER" id="PTHR47843:SF3">
    <property type="entry name" value="BTB DOMAIN-CONTAINING PROTEIN"/>
    <property type="match status" value="1"/>
</dbReference>
<protein>
    <recommendedName>
        <fullName evidence="2">BTB domain-containing protein</fullName>
    </recommendedName>
</protein>
<dbReference type="Gene3D" id="3.30.710.10">
    <property type="entry name" value="Potassium Channel Kv1.1, Chain A"/>
    <property type="match status" value="1"/>
</dbReference>
<feature type="region of interest" description="Disordered" evidence="1">
    <location>
        <begin position="1"/>
        <end position="59"/>
    </location>
</feature>
<dbReference type="SUPFAM" id="SSF54695">
    <property type="entry name" value="POZ domain"/>
    <property type="match status" value="1"/>
</dbReference>
<comment type="caution">
    <text evidence="3">The sequence shown here is derived from an EMBL/GenBank/DDBJ whole genome shotgun (WGS) entry which is preliminary data.</text>
</comment>
<dbReference type="Proteomes" id="UP001152300">
    <property type="component" value="Unassembled WGS sequence"/>
</dbReference>
<evidence type="ECO:0000313" key="4">
    <source>
        <dbReference type="Proteomes" id="UP001152300"/>
    </source>
</evidence>
<dbReference type="CDD" id="cd18186">
    <property type="entry name" value="BTB_POZ_ZBTB_KLHL-like"/>
    <property type="match status" value="1"/>
</dbReference>
<feature type="domain" description="BTB" evidence="2">
    <location>
        <begin position="72"/>
        <end position="143"/>
    </location>
</feature>
<dbReference type="InterPro" id="IPR000210">
    <property type="entry name" value="BTB/POZ_dom"/>
</dbReference>
<feature type="compositionally biased region" description="Basic residues" evidence="1">
    <location>
        <begin position="310"/>
        <end position="320"/>
    </location>
</feature>
<feature type="compositionally biased region" description="Basic and acidic residues" evidence="1">
    <location>
        <begin position="270"/>
        <end position="294"/>
    </location>
</feature>
<sequence>MEANTAPDSASLSSRTMSSRQPSFDSNYVSKPASGAFGDGSHVIMPSRESYSDPDRAPEPSVTYYSNTLGNEMVKIEVGTGNMKAHFTIHRQILCAKIPHFNSILNSLSPEARDRGVILPSTHPDGFRLLVCWVYTGSIEQQSNGKYRTTELFYLFALASNYDIVALQDEAMECIVRELRKSLSSERFTLDHVQYAYENTPWKSKLRLFCARSLVESMAKTHYWLWSDLEISELLIKLPDLVLDIVPMTRGRVDPKTPDATQAPISDYYHEDTDNYESDESHPHFDLSIEERGGRIRKRKAPDDYDRGSRYRRPYVHGEP</sequence>
<evidence type="ECO:0000313" key="3">
    <source>
        <dbReference type="EMBL" id="KAJ8064280.1"/>
    </source>
</evidence>
<accession>A0A9X0AK46</accession>
<gene>
    <name evidence="3" type="ORF">OCU04_006626</name>
</gene>
<proteinExistence type="predicted"/>
<keyword evidence="4" id="KW-1185">Reference proteome</keyword>
<reference evidence="3" key="1">
    <citation type="submission" date="2022-11" db="EMBL/GenBank/DDBJ databases">
        <title>Genome Resource of Sclerotinia nivalis Strain SnTB1, a Plant Pathogen Isolated from American Ginseng.</title>
        <authorList>
            <person name="Fan S."/>
        </authorList>
    </citation>
    <scope>NUCLEOTIDE SEQUENCE</scope>
    <source>
        <strain evidence="3">SnTB1</strain>
    </source>
</reference>
<dbReference type="OrthoDB" id="3535322at2759"/>
<dbReference type="EMBL" id="JAPEIS010000007">
    <property type="protein sequence ID" value="KAJ8064280.1"/>
    <property type="molecule type" value="Genomic_DNA"/>
</dbReference>